<dbReference type="Gene3D" id="3.40.50.1240">
    <property type="entry name" value="Phosphoglycerate mutase-like"/>
    <property type="match status" value="1"/>
</dbReference>
<sequence length="198" mass="21931">MGDALQDLPDVRDMPGDSPPAAASSAPISVWRHPRPDGAAGLCVGAGCDLTVAPRRAKRLARRIQAHARRHRLAHEIWTSPLTRCASVGRWLRRWGWRHHVDAALAEIDFGAWDGRAWAQIPKAEIDAWVANFSTFAPAGGEPLQALLMRASRWSGGTLVVSHGGWMLARRWAAMHPHQPPAAHQWPQPPRYGERWAL</sequence>
<protein>
    <submittedName>
        <fullName evidence="2">Histidine phosphatase family protein</fullName>
    </submittedName>
</protein>
<dbReference type="InterPro" id="IPR029033">
    <property type="entry name" value="His_PPase_superfam"/>
</dbReference>
<dbReference type="RefSeq" id="WP_261757227.1">
    <property type="nucleotide sequence ID" value="NZ_CP104562.2"/>
</dbReference>
<dbReference type="Proteomes" id="UP001064933">
    <property type="component" value="Chromosome"/>
</dbReference>
<evidence type="ECO:0000313" key="3">
    <source>
        <dbReference type="Proteomes" id="UP001064933"/>
    </source>
</evidence>
<gene>
    <name evidence="2" type="ORF">N4261_21160</name>
</gene>
<dbReference type="SUPFAM" id="SSF53254">
    <property type="entry name" value="Phosphoglycerate mutase-like"/>
    <property type="match status" value="1"/>
</dbReference>
<dbReference type="Pfam" id="PF00300">
    <property type="entry name" value="His_Phos_1"/>
    <property type="match status" value="1"/>
</dbReference>
<accession>A0ABY6AXS6</accession>
<evidence type="ECO:0000313" key="2">
    <source>
        <dbReference type="EMBL" id="UXH77477.1"/>
    </source>
</evidence>
<dbReference type="InterPro" id="IPR013078">
    <property type="entry name" value="His_Pase_superF_clade-1"/>
</dbReference>
<reference evidence="2" key="1">
    <citation type="submission" date="2022-10" db="EMBL/GenBank/DDBJ databases">
        <title>Characterization and whole genome sequencing of a new Roseateles species, isolated from fresh water.</title>
        <authorList>
            <person name="Guliayeva D.Y."/>
            <person name="Akhremchuk A.E."/>
            <person name="Sikolenko M.A."/>
            <person name="Valentovich L.N."/>
            <person name="Sidarenka A.V."/>
        </authorList>
    </citation>
    <scope>NUCLEOTIDE SEQUENCE</scope>
    <source>
        <strain evidence="2">BIM B-1768</strain>
    </source>
</reference>
<feature type="region of interest" description="Disordered" evidence="1">
    <location>
        <begin position="1"/>
        <end position="29"/>
    </location>
</feature>
<proteinExistence type="predicted"/>
<keyword evidence="3" id="KW-1185">Reference proteome</keyword>
<dbReference type="EMBL" id="CP104562">
    <property type="protein sequence ID" value="UXH77477.1"/>
    <property type="molecule type" value="Genomic_DNA"/>
</dbReference>
<name>A0ABY6AXS6_9BURK</name>
<evidence type="ECO:0000256" key="1">
    <source>
        <dbReference type="SAM" id="MobiDB-lite"/>
    </source>
</evidence>
<organism evidence="2 3">
    <name type="scientific">Roseateles amylovorans</name>
    <dbReference type="NCBI Taxonomy" id="2978473"/>
    <lineage>
        <taxon>Bacteria</taxon>
        <taxon>Pseudomonadati</taxon>
        <taxon>Pseudomonadota</taxon>
        <taxon>Betaproteobacteria</taxon>
        <taxon>Burkholderiales</taxon>
        <taxon>Sphaerotilaceae</taxon>
        <taxon>Roseateles</taxon>
    </lineage>
</organism>